<dbReference type="Proteomes" id="UP000663760">
    <property type="component" value="Chromosome 9"/>
</dbReference>
<accession>A0A7I8KX61</accession>
<feature type="compositionally biased region" description="Polar residues" evidence="1">
    <location>
        <begin position="1"/>
        <end position="11"/>
    </location>
</feature>
<evidence type="ECO:0000256" key="1">
    <source>
        <dbReference type="SAM" id="MobiDB-lite"/>
    </source>
</evidence>
<keyword evidence="4" id="KW-1185">Reference proteome</keyword>
<organism evidence="3 4">
    <name type="scientific">Spirodela intermedia</name>
    <name type="common">Intermediate duckweed</name>
    <dbReference type="NCBI Taxonomy" id="51605"/>
    <lineage>
        <taxon>Eukaryota</taxon>
        <taxon>Viridiplantae</taxon>
        <taxon>Streptophyta</taxon>
        <taxon>Embryophyta</taxon>
        <taxon>Tracheophyta</taxon>
        <taxon>Spermatophyta</taxon>
        <taxon>Magnoliopsida</taxon>
        <taxon>Liliopsida</taxon>
        <taxon>Araceae</taxon>
        <taxon>Lemnoideae</taxon>
        <taxon>Spirodela</taxon>
    </lineage>
</organism>
<dbReference type="Pfam" id="PF07727">
    <property type="entry name" value="RVT_2"/>
    <property type="match status" value="1"/>
</dbReference>
<proteinExistence type="predicted"/>
<protein>
    <recommendedName>
        <fullName evidence="2">Reverse transcriptase Ty1/copia-type domain-containing protein</fullName>
    </recommendedName>
</protein>
<evidence type="ECO:0000313" key="4">
    <source>
        <dbReference type="Proteomes" id="UP000663760"/>
    </source>
</evidence>
<gene>
    <name evidence="3" type="ORF">SI8410_09012336</name>
</gene>
<dbReference type="InterPro" id="IPR013103">
    <property type="entry name" value="RVT_2"/>
</dbReference>
<sequence length="238" mass="26674">MENVRDNSSLSLGDPASTREVNLGPSGPRLLVELTNADGSFLIIAGIGDIKLEPLRVLTNVLHVSKLFTKLISPLTSHSSDDLAVLPQYSLSIALVPNCQFSILSQTFSTLSIISCILRHHYHSKKLFEALSNLEWKHAIDDEMRALAKNQTWDLVELPREKKTVVAKMNIVRFLLSLAAIFSWNIQQFDVKNVFFHSDLVEEVYMTLPPGCEGNHPSNLELKGHILLKAFLFLNRSI</sequence>
<evidence type="ECO:0000313" key="3">
    <source>
        <dbReference type="EMBL" id="CAA7401658.1"/>
    </source>
</evidence>
<name>A0A7I8KX61_SPIIN</name>
<feature type="region of interest" description="Disordered" evidence="1">
    <location>
        <begin position="1"/>
        <end position="21"/>
    </location>
</feature>
<reference evidence="3" key="1">
    <citation type="submission" date="2020-02" db="EMBL/GenBank/DDBJ databases">
        <authorList>
            <person name="Scholz U."/>
            <person name="Mascher M."/>
            <person name="Fiebig A."/>
        </authorList>
    </citation>
    <scope>NUCLEOTIDE SEQUENCE</scope>
</reference>
<dbReference type="AlphaFoldDB" id="A0A7I8KX61"/>
<feature type="domain" description="Reverse transcriptase Ty1/copia-type" evidence="2">
    <location>
        <begin position="165"/>
        <end position="216"/>
    </location>
</feature>
<dbReference type="EMBL" id="LR746272">
    <property type="protein sequence ID" value="CAA7401658.1"/>
    <property type="molecule type" value="Genomic_DNA"/>
</dbReference>
<evidence type="ECO:0000259" key="2">
    <source>
        <dbReference type="Pfam" id="PF07727"/>
    </source>
</evidence>
<dbReference type="OrthoDB" id="1930494at2759"/>